<name>A0ABR2ZJ25_9AGAR</name>
<dbReference type="Proteomes" id="UP001437256">
    <property type="component" value="Unassembled WGS sequence"/>
</dbReference>
<dbReference type="EMBL" id="JBBXMP010000154">
    <property type="protein sequence ID" value="KAL0060969.1"/>
    <property type="molecule type" value="Genomic_DNA"/>
</dbReference>
<comment type="caution">
    <text evidence="1">The sequence shown here is derived from an EMBL/GenBank/DDBJ whole genome shotgun (WGS) entry which is preliminary data.</text>
</comment>
<protein>
    <submittedName>
        <fullName evidence="1">Uncharacterized protein</fullName>
    </submittedName>
</protein>
<organism evidence="1 2">
    <name type="scientific">Marasmius tenuissimus</name>
    <dbReference type="NCBI Taxonomy" id="585030"/>
    <lineage>
        <taxon>Eukaryota</taxon>
        <taxon>Fungi</taxon>
        <taxon>Dikarya</taxon>
        <taxon>Basidiomycota</taxon>
        <taxon>Agaricomycotina</taxon>
        <taxon>Agaricomycetes</taxon>
        <taxon>Agaricomycetidae</taxon>
        <taxon>Agaricales</taxon>
        <taxon>Marasmiineae</taxon>
        <taxon>Marasmiaceae</taxon>
        <taxon>Marasmius</taxon>
    </lineage>
</organism>
<sequence>MDNVYDGLSIKQVDNDLKSQLNLLFIAGALPDHPRPVRTLDGAKRRLSIDDDAAITQYYAYPLCWKHYSPQDVDKLDSPSPYNPTGRM</sequence>
<gene>
    <name evidence="1" type="ORF">AAF712_012241</name>
</gene>
<evidence type="ECO:0000313" key="2">
    <source>
        <dbReference type="Proteomes" id="UP001437256"/>
    </source>
</evidence>
<accession>A0ABR2ZJ25</accession>
<evidence type="ECO:0000313" key="1">
    <source>
        <dbReference type="EMBL" id="KAL0060969.1"/>
    </source>
</evidence>
<keyword evidence="2" id="KW-1185">Reference proteome</keyword>
<reference evidence="1 2" key="1">
    <citation type="submission" date="2024-05" db="EMBL/GenBank/DDBJ databases">
        <title>A draft genome resource for the thread blight pathogen Marasmius tenuissimus strain MS-2.</title>
        <authorList>
            <person name="Yulfo-Soto G.E."/>
            <person name="Baruah I.K."/>
            <person name="Amoako-Attah I."/>
            <person name="Bukari Y."/>
            <person name="Meinhardt L.W."/>
            <person name="Bailey B.A."/>
            <person name="Cohen S.P."/>
        </authorList>
    </citation>
    <scope>NUCLEOTIDE SEQUENCE [LARGE SCALE GENOMIC DNA]</scope>
    <source>
        <strain evidence="1 2">MS-2</strain>
    </source>
</reference>
<proteinExistence type="predicted"/>